<accession>A0ABR7YZ20</accession>
<dbReference type="Gene3D" id="3.40.50.720">
    <property type="entry name" value="NAD(P)-binding Rossmann-like Domain"/>
    <property type="match status" value="1"/>
</dbReference>
<gene>
    <name evidence="2" type="ORF">HAQ05_06885</name>
</gene>
<dbReference type="PANTHER" id="PTHR48079:SF6">
    <property type="entry name" value="NAD(P)-BINDING DOMAIN-CONTAINING PROTEIN-RELATED"/>
    <property type="match status" value="1"/>
</dbReference>
<protein>
    <submittedName>
        <fullName evidence="2">NAD-dependent epimerase/dehydratase family protein</fullName>
    </submittedName>
</protein>
<name>A0ABR7YZ20_9PSED</name>
<dbReference type="PANTHER" id="PTHR48079">
    <property type="entry name" value="PROTEIN YEEZ"/>
    <property type="match status" value="1"/>
</dbReference>
<organism evidence="2 3">
    <name type="scientific">Pseudomonas typographi</name>
    <dbReference type="NCBI Taxonomy" id="2715964"/>
    <lineage>
        <taxon>Bacteria</taxon>
        <taxon>Pseudomonadati</taxon>
        <taxon>Pseudomonadota</taxon>
        <taxon>Gammaproteobacteria</taxon>
        <taxon>Pseudomonadales</taxon>
        <taxon>Pseudomonadaceae</taxon>
        <taxon>Pseudomonas</taxon>
    </lineage>
</organism>
<dbReference type="RefSeq" id="WP_190419055.1">
    <property type="nucleotide sequence ID" value="NZ_JAAOCA010000007.1"/>
</dbReference>
<feature type="domain" description="NAD-dependent epimerase/dehydratase" evidence="1">
    <location>
        <begin position="6"/>
        <end position="199"/>
    </location>
</feature>
<dbReference type="Proteomes" id="UP000805841">
    <property type="component" value="Unassembled WGS sequence"/>
</dbReference>
<reference evidence="2 3" key="1">
    <citation type="journal article" date="2020" name="Insects">
        <title>Bacteria Belonging to Pseudomonas typographi sp. nov. from the Bark Beetle Ips typographus Have Genomic Potential to Aid in the Host Ecology.</title>
        <authorList>
            <person name="Peral-Aranega E."/>
            <person name="Saati-Santamaria Z."/>
            <person name="Kolarik M."/>
            <person name="Rivas R."/>
            <person name="Garcia-Fraile P."/>
        </authorList>
    </citation>
    <scope>NUCLEOTIDE SEQUENCE [LARGE SCALE GENOMIC DNA]</scope>
    <source>
        <strain evidence="2 3">CA3A</strain>
    </source>
</reference>
<sequence>MLVGCGDVGGRLAALLVSQGWAVHGLRRQAARLPPGVHPVGGDLAEPGCPPAWPVGALDYLVYCVAADRHDEAGYQAAYVQGLQHVLAWLGLHSQRPKRLLFVSSTSVYGQAAGEWVNEQAITAPAGFAGRVMLQAEALAHASGHPATRVRLAGIYGPGRERLLRQVREGYQVALEPALYANRIHADDAAGLLCHLLLADQAGHGLAPCYLGVDDAPAALAEVFGWLRQRLGVTHLQPGAFVRRTGSKRCSNALARASGWLPRYPSYREGYAALLGEGGGTLR</sequence>
<dbReference type="InterPro" id="IPR051783">
    <property type="entry name" value="NAD(P)-dependent_oxidoreduct"/>
</dbReference>
<evidence type="ECO:0000313" key="2">
    <source>
        <dbReference type="EMBL" id="MBD1598427.1"/>
    </source>
</evidence>
<dbReference type="SUPFAM" id="SSF51735">
    <property type="entry name" value="NAD(P)-binding Rossmann-fold domains"/>
    <property type="match status" value="1"/>
</dbReference>
<keyword evidence="3" id="KW-1185">Reference proteome</keyword>
<dbReference type="Pfam" id="PF01370">
    <property type="entry name" value="Epimerase"/>
    <property type="match status" value="1"/>
</dbReference>
<dbReference type="InterPro" id="IPR036291">
    <property type="entry name" value="NAD(P)-bd_dom_sf"/>
</dbReference>
<dbReference type="EMBL" id="JAAOCA010000007">
    <property type="protein sequence ID" value="MBD1598427.1"/>
    <property type="molecule type" value="Genomic_DNA"/>
</dbReference>
<comment type="caution">
    <text evidence="2">The sequence shown here is derived from an EMBL/GenBank/DDBJ whole genome shotgun (WGS) entry which is preliminary data.</text>
</comment>
<evidence type="ECO:0000313" key="3">
    <source>
        <dbReference type="Proteomes" id="UP000805841"/>
    </source>
</evidence>
<dbReference type="InterPro" id="IPR001509">
    <property type="entry name" value="Epimerase_deHydtase"/>
</dbReference>
<proteinExistence type="predicted"/>
<evidence type="ECO:0000259" key="1">
    <source>
        <dbReference type="Pfam" id="PF01370"/>
    </source>
</evidence>